<accession>A0A1H8D838</accession>
<dbReference type="AlphaFoldDB" id="A0A1H8D838"/>
<evidence type="ECO:0000313" key="1">
    <source>
        <dbReference type="EMBL" id="SEN02647.1"/>
    </source>
</evidence>
<dbReference type="Proteomes" id="UP000199459">
    <property type="component" value="Unassembled WGS sequence"/>
</dbReference>
<proteinExistence type="predicted"/>
<sequence>MVSALAVFRVGYDNCMPAGPLLHEGRDACHGMPAATIKESARVYIQKSGVGVLIP</sequence>
<dbReference type="EMBL" id="FOCP01000006">
    <property type="protein sequence ID" value="SEN02647.1"/>
    <property type="molecule type" value="Genomic_DNA"/>
</dbReference>
<protein>
    <submittedName>
        <fullName evidence="1">Uncharacterized protein</fullName>
    </submittedName>
</protein>
<organism evidence="1 2">
    <name type="scientific">Nitrosomonas marina</name>
    <dbReference type="NCBI Taxonomy" id="917"/>
    <lineage>
        <taxon>Bacteria</taxon>
        <taxon>Pseudomonadati</taxon>
        <taxon>Pseudomonadota</taxon>
        <taxon>Betaproteobacteria</taxon>
        <taxon>Nitrosomonadales</taxon>
        <taxon>Nitrosomonadaceae</taxon>
        <taxon>Nitrosomonas</taxon>
    </lineage>
</organism>
<reference evidence="1 2" key="1">
    <citation type="submission" date="2016-10" db="EMBL/GenBank/DDBJ databases">
        <authorList>
            <person name="de Groot N.N."/>
        </authorList>
    </citation>
    <scope>NUCLEOTIDE SEQUENCE [LARGE SCALE GENOMIC DNA]</scope>
    <source>
        <strain evidence="1 2">Nm22</strain>
    </source>
</reference>
<gene>
    <name evidence="1" type="ORF">SAMN05216325_10665</name>
</gene>
<evidence type="ECO:0000313" key="2">
    <source>
        <dbReference type="Proteomes" id="UP000199459"/>
    </source>
</evidence>
<name>A0A1H8D838_9PROT</name>